<keyword evidence="1" id="KW-0805">Transcription regulation</keyword>
<dbReference type="PANTHER" id="PTHR30146">
    <property type="entry name" value="LACI-RELATED TRANSCRIPTIONAL REPRESSOR"/>
    <property type="match status" value="1"/>
</dbReference>
<dbReference type="Pfam" id="PF00356">
    <property type="entry name" value="LacI"/>
    <property type="match status" value="1"/>
</dbReference>
<dbReference type="InterPro" id="IPR000843">
    <property type="entry name" value="HTH_LacI"/>
</dbReference>
<dbReference type="RefSeq" id="WP_184584540.1">
    <property type="nucleotide sequence ID" value="NZ_JACHJT010000002.1"/>
</dbReference>
<dbReference type="Pfam" id="PF13377">
    <property type="entry name" value="Peripla_BP_3"/>
    <property type="match status" value="1"/>
</dbReference>
<name>A0A7W7W5M2_9ACTN</name>
<dbReference type="PROSITE" id="PS00356">
    <property type="entry name" value="HTH_LACI_1"/>
    <property type="match status" value="1"/>
</dbReference>
<feature type="domain" description="HTH lacI-type" evidence="4">
    <location>
        <begin position="4"/>
        <end position="58"/>
    </location>
</feature>
<dbReference type="EMBL" id="JACHJT010000002">
    <property type="protein sequence ID" value="MBB4934858.1"/>
    <property type="molecule type" value="Genomic_DNA"/>
</dbReference>
<dbReference type="InterPro" id="IPR046335">
    <property type="entry name" value="LacI/GalR-like_sensor"/>
</dbReference>
<evidence type="ECO:0000256" key="2">
    <source>
        <dbReference type="ARBA" id="ARBA00023125"/>
    </source>
</evidence>
<dbReference type="GO" id="GO:0000976">
    <property type="term" value="F:transcription cis-regulatory region binding"/>
    <property type="evidence" value="ECO:0007669"/>
    <property type="project" value="TreeGrafter"/>
</dbReference>
<dbReference type="SMART" id="SM00354">
    <property type="entry name" value="HTH_LACI"/>
    <property type="match status" value="1"/>
</dbReference>
<keyword evidence="3" id="KW-0804">Transcription</keyword>
<dbReference type="InterPro" id="IPR028082">
    <property type="entry name" value="Peripla_BP_I"/>
</dbReference>
<evidence type="ECO:0000259" key="4">
    <source>
        <dbReference type="PROSITE" id="PS50932"/>
    </source>
</evidence>
<reference evidence="5 6" key="1">
    <citation type="submission" date="2020-08" db="EMBL/GenBank/DDBJ databases">
        <title>Sequencing the genomes of 1000 actinobacteria strains.</title>
        <authorList>
            <person name="Klenk H.-P."/>
        </authorList>
    </citation>
    <scope>NUCLEOTIDE SEQUENCE [LARGE SCALE GENOMIC DNA]</scope>
    <source>
        <strain evidence="5 6">DSM 102030</strain>
    </source>
</reference>
<dbReference type="PANTHER" id="PTHR30146:SF109">
    <property type="entry name" value="HTH-TYPE TRANSCRIPTIONAL REGULATOR GALS"/>
    <property type="match status" value="1"/>
</dbReference>
<dbReference type="CDD" id="cd01392">
    <property type="entry name" value="HTH_LacI"/>
    <property type="match status" value="1"/>
</dbReference>
<dbReference type="Gene3D" id="1.10.260.40">
    <property type="entry name" value="lambda repressor-like DNA-binding domains"/>
    <property type="match status" value="1"/>
</dbReference>
<gene>
    <name evidence="5" type="ORF">F4561_005752</name>
</gene>
<dbReference type="AlphaFoldDB" id="A0A7W7W5M2"/>
<evidence type="ECO:0000256" key="1">
    <source>
        <dbReference type="ARBA" id="ARBA00023015"/>
    </source>
</evidence>
<dbReference type="Gene3D" id="3.40.50.2300">
    <property type="match status" value="2"/>
</dbReference>
<sequence>MKTVNIKEVAQQAGVSIATVSNVLNRPEVVARPTRERVQSAIDSLGYVPSHLARQLGGSQQGTAVGLVLYDVRNPFLTDVARGAEDLLHSVGQSVVLCNTDVDPDREARYLDQMAQQKAQGVLITPADLSAEWLARQRARGLHLVLFHNSTDHPDVCSVAVDDTAGADMAVTHLLARGHDRIAFVTGPPGMRQSVDRGAGCHRAFERTGRSPDDLRVIATGAYTLDQGRRAGEQLLAATDRATAVFCANDLLALGVMQVALRAGLRVPDDLAIVGYDDIVAATTASVPLTTVHVDGYALGRTAGELIVDEMRNPEHSHRREVFAPRLVERFSA</sequence>
<dbReference type="InterPro" id="IPR010982">
    <property type="entry name" value="Lambda_DNA-bd_dom_sf"/>
</dbReference>
<dbReference type="GO" id="GO:0003700">
    <property type="term" value="F:DNA-binding transcription factor activity"/>
    <property type="evidence" value="ECO:0007669"/>
    <property type="project" value="TreeGrafter"/>
</dbReference>
<dbReference type="Proteomes" id="UP000523007">
    <property type="component" value="Unassembled WGS sequence"/>
</dbReference>
<organism evidence="5 6">
    <name type="scientific">Lipingzhangella halophila</name>
    <dbReference type="NCBI Taxonomy" id="1783352"/>
    <lineage>
        <taxon>Bacteria</taxon>
        <taxon>Bacillati</taxon>
        <taxon>Actinomycetota</taxon>
        <taxon>Actinomycetes</taxon>
        <taxon>Streptosporangiales</taxon>
        <taxon>Nocardiopsidaceae</taxon>
        <taxon>Lipingzhangella</taxon>
    </lineage>
</organism>
<evidence type="ECO:0000313" key="6">
    <source>
        <dbReference type="Proteomes" id="UP000523007"/>
    </source>
</evidence>
<keyword evidence="6" id="KW-1185">Reference proteome</keyword>
<dbReference type="PROSITE" id="PS50932">
    <property type="entry name" value="HTH_LACI_2"/>
    <property type="match status" value="1"/>
</dbReference>
<dbReference type="SUPFAM" id="SSF53822">
    <property type="entry name" value="Periplasmic binding protein-like I"/>
    <property type="match status" value="1"/>
</dbReference>
<evidence type="ECO:0000256" key="3">
    <source>
        <dbReference type="ARBA" id="ARBA00023163"/>
    </source>
</evidence>
<keyword evidence="2" id="KW-0238">DNA-binding</keyword>
<comment type="caution">
    <text evidence="5">The sequence shown here is derived from an EMBL/GenBank/DDBJ whole genome shotgun (WGS) entry which is preliminary data.</text>
</comment>
<accession>A0A7W7W5M2</accession>
<evidence type="ECO:0000313" key="5">
    <source>
        <dbReference type="EMBL" id="MBB4934858.1"/>
    </source>
</evidence>
<proteinExistence type="predicted"/>
<dbReference type="SUPFAM" id="SSF47413">
    <property type="entry name" value="lambda repressor-like DNA-binding domains"/>
    <property type="match status" value="1"/>
</dbReference>
<protein>
    <submittedName>
        <fullName evidence="5">LacI family transcriptional regulator</fullName>
    </submittedName>
</protein>